<name>A0AAD9U1J3_9ROSI</name>
<dbReference type="Proteomes" id="UP001280121">
    <property type="component" value="Unassembled WGS sequence"/>
</dbReference>
<comment type="caution">
    <text evidence="1">The sequence shown here is derived from an EMBL/GenBank/DDBJ whole genome shotgun (WGS) entry which is preliminary data.</text>
</comment>
<reference evidence="1" key="1">
    <citation type="journal article" date="2023" name="Plant J.">
        <title>Genome sequences and population genomics provide insights into the demographic history, inbreeding, and mutation load of two 'living fossil' tree species of Dipteronia.</title>
        <authorList>
            <person name="Feng Y."/>
            <person name="Comes H.P."/>
            <person name="Chen J."/>
            <person name="Zhu S."/>
            <person name="Lu R."/>
            <person name="Zhang X."/>
            <person name="Li P."/>
            <person name="Qiu J."/>
            <person name="Olsen K.M."/>
            <person name="Qiu Y."/>
        </authorList>
    </citation>
    <scope>NUCLEOTIDE SEQUENCE</scope>
    <source>
        <strain evidence="1">KIB01</strain>
    </source>
</reference>
<organism evidence="1 2">
    <name type="scientific">Dipteronia dyeriana</name>
    <dbReference type="NCBI Taxonomy" id="168575"/>
    <lineage>
        <taxon>Eukaryota</taxon>
        <taxon>Viridiplantae</taxon>
        <taxon>Streptophyta</taxon>
        <taxon>Embryophyta</taxon>
        <taxon>Tracheophyta</taxon>
        <taxon>Spermatophyta</taxon>
        <taxon>Magnoliopsida</taxon>
        <taxon>eudicotyledons</taxon>
        <taxon>Gunneridae</taxon>
        <taxon>Pentapetalae</taxon>
        <taxon>rosids</taxon>
        <taxon>malvids</taxon>
        <taxon>Sapindales</taxon>
        <taxon>Sapindaceae</taxon>
        <taxon>Hippocastanoideae</taxon>
        <taxon>Acereae</taxon>
        <taxon>Dipteronia</taxon>
    </lineage>
</organism>
<gene>
    <name evidence="1" type="ORF">Ddye_021077</name>
</gene>
<dbReference type="AlphaFoldDB" id="A0AAD9U1J3"/>
<dbReference type="PANTHER" id="PTHR45125">
    <property type="entry name" value="F21J9.4-RELATED"/>
    <property type="match status" value="1"/>
</dbReference>
<evidence type="ECO:0008006" key="3">
    <source>
        <dbReference type="Google" id="ProtNLM"/>
    </source>
</evidence>
<evidence type="ECO:0000313" key="2">
    <source>
        <dbReference type="Proteomes" id="UP001280121"/>
    </source>
</evidence>
<evidence type="ECO:0000313" key="1">
    <source>
        <dbReference type="EMBL" id="KAK2645882.1"/>
    </source>
</evidence>
<accession>A0AAD9U1J3</accession>
<keyword evidence="2" id="KW-1185">Reference proteome</keyword>
<protein>
    <recommendedName>
        <fullName evidence="3">No apical meristem-associated C-terminal domain-containing protein</fullName>
    </recommendedName>
</protein>
<sequence length="112" mass="13671">MQCWSRIQQATNKFHGCFTQIENRQPSGVNEQDKILEDMYTDKKEEKIRKVDIVKKKYLSEMVEIEKRKIDLEHLREEDKIIQMDINGMPPHLQQYYYHRQMEIIEKRVNNS</sequence>
<proteinExistence type="predicted"/>
<dbReference type="EMBL" id="JANJYI010000006">
    <property type="protein sequence ID" value="KAK2645882.1"/>
    <property type="molecule type" value="Genomic_DNA"/>
</dbReference>
<dbReference type="PANTHER" id="PTHR45125:SF51">
    <property type="entry name" value="F21J9.4-RELATED"/>
    <property type="match status" value="1"/>
</dbReference>